<feature type="binding site" evidence="9">
    <location>
        <position position="362"/>
    </location>
    <ligand>
        <name>Zn(2+)</name>
        <dbReference type="ChEBI" id="CHEBI:29105"/>
        <note>catalytic</note>
    </ligand>
</feature>
<evidence type="ECO:0000259" key="12">
    <source>
        <dbReference type="Pfam" id="PF01433"/>
    </source>
</evidence>
<dbReference type="SUPFAM" id="SSF63737">
    <property type="entry name" value="Leukotriene A4 hydrolase N-terminal domain"/>
    <property type="match status" value="1"/>
</dbReference>
<evidence type="ECO:0000256" key="4">
    <source>
        <dbReference type="ARBA" id="ARBA00022723"/>
    </source>
</evidence>
<evidence type="ECO:0000256" key="1">
    <source>
        <dbReference type="ARBA" id="ARBA00010136"/>
    </source>
</evidence>
<dbReference type="Gene3D" id="1.10.390.10">
    <property type="entry name" value="Neutral Protease Domain 2"/>
    <property type="match status" value="1"/>
</dbReference>
<dbReference type="InterPro" id="IPR027268">
    <property type="entry name" value="Peptidase_M4/M1_CTD_sf"/>
</dbReference>
<dbReference type="Gene3D" id="2.60.40.1910">
    <property type="match status" value="1"/>
</dbReference>
<dbReference type="AlphaFoldDB" id="A0AA48II35"/>
<evidence type="ECO:0000256" key="11">
    <source>
        <dbReference type="RuleBase" id="RU364040"/>
    </source>
</evidence>
<protein>
    <recommendedName>
        <fullName evidence="11">Aminopeptidase</fullName>
        <ecNumber evidence="11">3.4.11.-</ecNumber>
    </recommendedName>
</protein>
<dbReference type="KEGG" id="ccac:CcaHIS019_0109660"/>
<evidence type="ECO:0000256" key="8">
    <source>
        <dbReference type="PIRSR" id="PIRSR634016-1"/>
    </source>
</evidence>
<evidence type="ECO:0000256" key="2">
    <source>
        <dbReference type="ARBA" id="ARBA00022438"/>
    </source>
</evidence>
<evidence type="ECO:0000313" key="16">
    <source>
        <dbReference type="Proteomes" id="UP001233271"/>
    </source>
</evidence>
<feature type="domain" description="Aminopeptidase N-like N-terminal" evidence="14">
    <location>
        <begin position="12"/>
        <end position="181"/>
    </location>
</feature>
<dbReference type="Pfam" id="PF11838">
    <property type="entry name" value="ERAP1_C"/>
    <property type="match status" value="1"/>
</dbReference>
<dbReference type="FunFam" id="1.10.390.10:FF:000006">
    <property type="entry name" value="Puromycin-sensitive aminopeptidase"/>
    <property type="match status" value="1"/>
</dbReference>
<evidence type="ECO:0000256" key="10">
    <source>
        <dbReference type="PIRSR" id="PIRSR634016-4"/>
    </source>
</evidence>
<keyword evidence="3 11" id="KW-0645">Protease</keyword>
<dbReference type="SUPFAM" id="SSF55486">
    <property type="entry name" value="Metalloproteases ('zincins'), catalytic domain"/>
    <property type="match status" value="1"/>
</dbReference>
<dbReference type="GO" id="GO:0016020">
    <property type="term" value="C:membrane"/>
    <property type="evidence" value="ECO:0007669"/>
    <property type="project" value="TreeGrafter"/>
</dbReference>
<evidence type="ECO:0000256" key="5">
    <source>
        <dbReference type="ARBA" id="ARBA00022801"/>
    </source>
</evidence>
<keyword evidence="2 11" id="KW-0031">Aminopeptidase</keyword>
<dbReference type="PANTHER" id="PTHR11533">
    <property type="entry name" value="PROTEASE M1 ZINC METALLOPROTEASE"/>
    <property type="match status" value="1"/>
</dbReference>
<feature type="domain" description="ERAP1-like C-terminal" evidence="13">
    <location>
        <begin position="562"/>
        <end position="870"/>
    </location>
</feature>
<dbReference type="GO" id="GO:0005737">
    <property type="term" value="C:cytoplasm"/>
    <property type="evidence" value="ECO:0007669"/>
    <property type="project" value="TreeGrafter"/>
</dbReference>
<feature type="active site" description="Proton acceptor" evidence="8">
    <location>
        <position position="340"/>
    </location>
</feature>
<dbReference type="GO" id="GO:0008270">
    <property type="term" value="F:zinc ion binding"/>
    <property type="evidence" value="ECO:0007669"/>
    <property type="project" value="UniProtKB-UniRule"/>
</dbReference>
<dbReference type="CDD" id="cd09601">
    <property type="entry name" value="M1_APN-Q_like"/>
    <property type="match status" value="1"/>
</dbReference>
<evidence type="ECO:0000313" key="15">
    <source>
        <dbReference type="EMBL" id="BEI88248.1"/>
    </source>
</evidence>
<keyword evidence="16" id="KW-1185">Reference proteome</keyword>
<dbReference type="EMBL" id="AP028212">
    <property type="protein sequence ID" value="BEI88248.1"/>
    <property type="molecule type" value="Genomic_DNA"/>
</dbReference>
<feature type="binding site" evidence="9">
    <location>
        <position position="339"/>
    </location>
    <ligand>
        <name>Zn(2+)</name>
        <dbReference type="ChEBI" id="CHEBI:29105"/>
        <note>catalytic</note>
    </ligand>
</feature>
<dbReference type="InterPro" id="IPR050344">
    <property type="entry name" value="Peptidase_M1_aminopeptidases"/>
</dbReference>
<name>A0AA48II35_9TREE</name>
<dbReference type="Pfam" id="PF17900">
    <property type="entry name" value="Peptidase_M1_N"/>
    <property type="match status" value="1"/>
</dbReference>
<keyword evidence="6 9" id="KW-0862">Zinc</keyword>
<gene>
    <name evidence="15" type="primary">APE2</name>
    <name evidence="15" type="ORF">CcaverHIS019_0109660</name>
</gene>
<dbReference type="Gene3D" id="1.25.50.20">
    <property type="match status" value="1"/>
</dbReference>
<dbReference type="GO" id="GO:0006508">
    <property type="term" value="P:proteolysis"/>
    <property type="evidence" value="ECO:0007669"/>
    <property type="project" value="UniProtKB-KW"/>
</dbReference>
<keyword evidence="7 11" id="KW-0482">Metalloprotease</keyword>
<dbReference type="EC" id="3.4.11.-" evidence="11"/>
<evidence type="ECO:0000256" key="9">
    <source>
        <dbReference type="PIRSR" id="PIRSR634016-3"/>
    </source>
</evidence>
<dbReference type="InterPro" id="IPR045357">
    <property type="entry name" value="Aminopeptidase_N-like_N"/>
</dbReference>
<dbReference type="InterPro" id="IPR042097">
    <property type="entry name" value="Aminopeptidase_N-like_N_sf"/>
</dbReference>
<keyword evidence="5 11" id="KW-0378">Hydrolase</keyword>
<dbReference type="Proteomes" id="UP001233271">
    <property type="component" value="Chromosome 1"/>
</dbReference>
<dbReference type="InterPro" id="IPR034016">
    <property type="entry name" value="M1_APN-typ"/>
</dbReference>
<dbReference type="Gene3D" id="2.60.40.1730">
    <property type="entry name" value="tricorn interacting facor f3 domain"/>
    <property type="match status" value="1"/>
</dbReference>
<evidence type="ECO:0000256" key="3">
    <source>
        <dbReference type="ARBA" id="ARBA00022670"/>
    </source>
</evidence>
<dbReference type="GO" id="GO:0042277">
    <property type="term" value="F:peptide binding"/>
    <property type="evidence" value="ECO:0007669"/>
    <property type="project" value="TreeGrafter"/>
</dbReference>
<proteinExistence type="inferred from homology"/>
<comment type="cofactor">
    <cofactor evidence="9 11">
        <name>Zn(2+)</name>
        <dbReference type="ChEBI" id="CHEBI:29105"/>
    </cofactor>
    <text evidence="9 11">Binds 1 zinc ion per subunit.</text>
</comment>
<dbReference type="GO" id="GO:0070006">
    <property type="term" value="F:metalloaminopeptidase activity"/>
    <property type="evidence" value="ECO:0007669"/>
    <property type="project" value="TreeGrafter"/>
</dbReference>
<keyword evidence="4 9" id="KW-0479">Metal-binding</keyword>
<organism evidence="15 16">
    <name type="scientific">Cutaneotrichosporon cavernicola</name>
    <dbReference type="NCBI Taxonomy" id="279322"/>
    <lineage>
        <taxon>Eukaryota</taxon>
        <taxon>Fungi</taxon>
        <taxon>Dikarya</taxon>
        <taxon>Basidiomycota</taxon>
        <taxon>Agaricomycotina</taxon>
        <taxon>Tremellomycetes</taxon>
        <taxon>Trichosporonales</taxon>
        <taxon>Trichosporonaceae</taxon>
        <taxon>Cutaneotrichosporon</taxon>
    </lineage>
</organism>
<dbReference type="Pfam" id="PF01433">
    <property type="entry name" value="Peptidase_M1"/>
    <property type="match status" value="1"/>
</dbReference>
<feature type="domain" description="Peptidase M1 membrane alanine aminopeptidase" evidence="12">
    <location>
        <begin position="269"/>
        <end position="485"/>
    </location>
</feature>
<comment type="similarity">
    <text evidence="1 11">Belongs to the peptidase M1 family.</text>
</comment>
<dbReference type="GO" id="GO:0043171">
    <property type="term" value="P:peptide catabolic process"/>
    <property type="evidence" value="ECO:0007669"/>
    <property type="project" value="TreeGrafter"/>
</dbReference>
<sequence length="891" mass="98521">MSDYRLPTSVRPTHYELAVRTDLAASPPRFEAEVTITLDVLEDTSNVVFHMHPSLSVTHLALNDGVTQELPTSALSTDAEKERATVTLVEPLKKGSAKLFVRYEAELNGNMMGYYRSNSDPDENGNRLVYALTQFEPTSARRALPCWDEPLFKATFGVTLIAREHEVVLANMDAESSSPFLPDAVKVTDVFTDGYVAGSTLAPAFSGTANPAGWVATCFTRTPLMSTYLAAWACGEFKHIEAMHTSALTGKVIPLRVYATNSIDQARMALDATASALKVYEELFGIAYPLPKLDTLVAHDFDMGAMENWGLITGRTAAYFVNERSSLASLKRCGTIQCHEVAHMWFGNIVTMKWWDNLWLNEAFATLMGSLVLPERIWPEWKMSGEFLEAHWERALSLDAKRSSHPIQVECPDSNKIATIFDAISYSKGASVLRMLMSVVGEEKFFQGVAAYLNKHLYGNAEMQDLWDGISTAVGKDVSEMMNSWTMRVGFPVVRVEELGEGKIKLWQNRFLSTGDVKNDEDETTWWVPLEIKSIGKDGIKVDHAAVLSARSTEYTITSDVFKLNAETVGVYRVAYSPERLAKLGSQAANFSAADRLGLMSDASALAQAGYTPTSGALALAAALAKGEKEYLPLSRISSFLSALAAAWWEHPLRETIDKLRIEIFKPVVERMGYEFVSTDEPEVRELRKLAISVCARAGDADVVSALQEQFASKGGDIVPDLRQITFRTVSANGGEKEYEAMLRVYEQPPVPMARNDAIWALTATRDPTLVRRALDMIPSDAVKDQDVYLLFMGLAANPAARRDGAQYLMDRWDELNKRFHASYGLRNAIAGAFGALSSKEDLAKVEAFVKNNDTAKYATILDQAVEGMRARAAWVERDTDDVSGWFAKGD</sequence>
<dbReference type="RefSeq" id="XP_060453514.1">
    <property type="nucleotide sequence ID" value="XM_060604282.1"/>
</dbReference>
<reference evidence="15" key="1">
    <citation type="journal article" date="2023" name="BMC Genomics">
        <title>Chromosome-level genome assemblies of Cutaneotrichosporon spp. (Trichosporonales, Basidiomycota) reveal imbalanced evolution between nucleotide sequences and chromosome synteny.</title>
        <authorList>
            <person name="Kobayashi Y."/>
            <person name="Kayamori A."/>
            <person name="Aoki K."/>
            <person name="Shiwa Y."/>
            <person name="Matsutani M."/>
            <person name="Fujita N."/>
            <person name="Sugita T."/>
            <person name="Iwasaki W."/>
            <person name="Tanaka N."/>
            <person name="Takashima M."/>
        </authorList>
    </citation>
    <scope>NUCLEOTIDE SEQUENCE</scope>
    <source>
        <strain evidence="15">HIS019</strain>
    </source>
</reference>
<evidence type="ECO:0000259" key="14">
    <source>
        <dbReference type="Pfam" id="PF17900"/>
    </source>
</evidence>
<dbReference type="GO" id="GO:0005615">
    <property type="term" value="C:extracellular space"/>
    <property type="evidence" value="ECO:0007669"/>
    <property type="project" value="TreeGrafter"/>
</dbReference>
<dbReference type="PANTHER" id="PTHR11533:SF174">
    <property type="entry name" value="PUROMYCIN-SENSITIVE AMINOPEPTIDASE-RELATED"/>
    <property type="match status" value="1"/>
</dbReference>
<evidence type="ECO:0000256" key="7">
    <source>
        <dbReference type="ARBA" id="ARBA00023049"/>
    </source>
</evidence>
<accession>A0AA48II35</accession>
<dbReference type="InterPro" id="IPR024571">
    <property type="entry name" value="ERAP1-like_C_dom"/>
</dbReference>
<feature type="binding site" evidence="9">
    <location>
        <position position="343"/>
    </location>
    <ligand>
        <name>Zn(2+)</name>
        <dbReference type="ChEBI" id="CHEBI:29105"/>
        <note>catalytic</note>
    </ligand>
</feature>
<evidence type="ECO:0000259" key="13">
    <source>
        <dbReference type="Pfam" id="PF11838"/>
    </source>
</evidence>
<feature type="site" description="Transition state stabilizer" evidence="10">
    <location>
        <position position="426"/>
    </location>
</feature>
<dbReference type="InterPro" id="IPR014782">
    <property type="entry name" value="Peptidase_M1_dom"/>
</dbReference>
<dbReference type="GeneID" id="85492119"/>
<evidence type="ECO:0000256" key="6">
    <source>
        <dbReference type="ARBA" id="ARBA00022833"/>
    </source>
</evidence>
<dbReference type="FunFam" id="2.60.40.1910:FF:000004">
    <property type="entry name" value="Aminopeptidase"/>
    <property type="match status" value="1"/>
</dbReference>